<dbReference type="Proteomes" id="UP000292085">
    <property type="component" value="Unassembled WGS sequence"/>
</dbReference>
<sequence>MRDHAPVNFQTSGCAIPLKVMVATKPVDFRKGAIGLAAQVEHELAGKPFWGVAWVFRSKRANRIKLLVWDGSGLVLVSKVLQAGAFHWPGVGDGVMRLSAAQMSALFEGLQWSRMHVPSTPEPIAAQLIRKSEPVVRSAATPRKSDVLGDKRVARQSFLVSVGRLEQDRPRLSIEECHAGDPPVSR</sequence>
<protein>
    <submittedName>
        <fullName evidence="1">Transposase</fullName>
    </submittedName>
</protein>
<dbReference type="Pfam" id="PF05717">
    <property type="entry name" value="TnpB_IS66"/>
    <property type="match status" value="1"/>
</dbReference>
<evidence type="ECO:0000313" key="2">
    <source>
        <dbReference type="Proteomes" id="UP000292085"/>
    </source>
</evidence>
<dbReference type="PANTHER" id="PTHR36455:SF1">
    <property type="entry name" value="BLR8292 PROTEIN"/>
    <property type="match status" value="1"/>
</dbReference>
<dbReference type="NCBIfam" id="NF033819">
    <property type="entry name" value="IS66_TnpB"/>
    <property type="match status" value="1"/>
</dbReference>
<evidence type="ECO:0000313" key="1">
    <source>
        <dbReference type="EMBL" id="RZF58650.1"/>
    </source>
</evidence>
<organism evidence="1 2">
    <name type="scientific">Sphingomonas populi</name>
    <dbReference type="NCBI Taxonomy" id="2484750"/>
    <lineage>
        <taxon>Bacteria</taxon>
        <taxon>Pseudomonadati</taxon>
        <taxon>Pseudomonadota</taxon>
        <taxon>Alphaproteobacteria</taxon>
        <taxon>Sphingomonadales</taxon>
        <taxon>Sphingomonadaceae</taxon>
        <taxon>Sphingomonas</taxon>
    </lineage>
</organism>
<dbReference type="InterPro" id="IPR008878">
    <property type="entry name" value="Transposase_IS66_Orf2"/>
</dbReference>
<reference evidence="1 2" key="1">
    <citation type="submission" date="2019-02" db="EMBL/GenBank/DDBJ databases">
        <authorList>
            <person name="Li Y."/>
        </authorList>
    </citation>
    <scope>NUCLEOTIDE SEQUENCE [LARGE SCALE GENOMIC DNA]</scope>
    <source>
        <strain evidence="1 2">3-7</strain>
    </source>
</reference>
<proteinExistence type="predicted"/>
<accession>A0A4Q6XFJ9</accession>
<gene>
    <name evidence="1" type="ORF">EWE75_24215</name>
</gene>
<dbReference type="PANTHER" id="PTHR36455">
    <property type="match status" value="1"/>
</dbReference>
<dbReference type="AlphaFoldDB" id="A0A4Q6XFJ9"/>
<name>A0A4Q6XFJ9_9SPHN</name>
<dbReference type="OrthoDB" id="9801450at2"/>
<dbReference type="EMBL" id="SGIS01000114">
    <property type="protein sequence ID" value="RZF58650.1"/>
    <property type="molecule type" value="Genomic_DNA"/>
</dbReference>
<comment type="caution">
    <text evidence="1">The sequence shown here is derived from an EMBL/GenBank/DDBJ whole genome shotgun (WGS) entry which is preliminary data.</text>
</comment>
<keyword evidence="2" id="KW-1185">Reference proteome</keyword>